<evidence type="ECO:0000313" key="9">
    <source>
        <dbReference type="Proteomes" id="UP000799436"/>
    </source>
</evidence>
<protein>
    <recommendedName>
        <fullName evidence="6">Large ribosomal subunit protein mL50</fullName>
    </recommendedName>
</protein>
<evidence type="ECO:0000256" key="5">
    <source>
        <dbReference type="ARBA" id="ARBA00023274"/>
    </source>
</evidence>
<evidence type="ECO:0000256" key="2">
    <source>
        <dbReference type="ARBA" id="ARBA00008860"/>
    </source>
</evidence>
<keyword evidence="4" id="KW-0496">Mitochondrion</keyword>
<evidence type="ECO:0000256" key="6">
    <source>
        <dbReference type="ARBA" id="ARBA00035183"/>
    </source>
</evidence>
<keyword evidence="9" id="KW-1185">Reference proteome</keyword>
<name>A0A6G1LJ01_9PEZI</name>
<evidence type="ECO:0000313" key="8">
    <source>
        <dbReference type="EMBL" id="KAF2772855.1"/>
    </source>
</evidence>
<evidence type="ECO:0000256" key="3">
    <source>
        <dbReference type="ARBA" id="ARBA00022980"/>
    </source>
</evidence>
<accession>A0A6G1LJ01</accession>
<comment type="subcellular location">
    <subcellularLocation>
        <location evidence="1">Mitochondrion</location>
    </subcellularLocation>
</comment>
<dbReference type="GO" id="GO:0005739">
    <property type="term" value="C:mitochondrion"/>
    <property type="evidence" value="ECO:0007669"/>
    <property type="project" value="UniProtKB-SubCell"/>
</dbReference>
<dbReference type="AlphaFoldDB" id="A0A6G1LJ01"/>
<dbReference type="Proteomes" id="UP000799436">
    <property type="component" value="Unassembled WGS sequence"/>
</dbReference>
<gene>
    <name evidence="8" type="ORF">EJ03DRAFT_371763</name>
</gene>
<dbReference type="EMBL" id="ML995813">
    <property type="protein sequence ID" value="KAF2772855.1"/>
    <property type="molecule type" value="Genomic_DNA"/>
</dbReference>
<dbReference type="OrthoDB" id="6220758at2759"/>
<feature type="region of interest" description="Disordered" evidence="7">
    <location>
        <begin position="69"/>
        <end position="98"/>
    </location>
</feature>
<reference evidence="8" key="1">
    <citation type="journal article" date="2020" name="Stud. Mycol.">
        <title>101 Dothideomycetes genomes: a test case for predicting lifestyles and emergence of pathogens.</title>
        <authorList>
            <person name="Haridas S."/>
            <person name="Albert R."/>
            <person name="Binder M."/>
            <person name="Bloem J."/>
            <person name="Labutti K."/>
            <person name="Salamov A."/>
            <person name="Andreopoulos B."/>
            <person name="Baker S."/>
            <person name="Barry K."/>
            <person name="Bills G."/>
            <person name="Bluhm B."/>
            <person name="Cannon C."/>
            <person name="Castanera R."/>
            <person name="Culley D."/>
            <person name="Daum C."/>
            <person name="Ezra D."/>
            <person name="Gonzalez J."/>
            <person name="Henrissat B."/>
            <person name="Kuo A."/>
            <person name="Liang C."/>
            <person name="Lipzen A."/>
            <person name="Lutzoni F."/>
            <person name="Magnuson J."/>
            <person name="Mondo S."/>
            <person name="Nolan M."/>
            <person name="Ohm R."/>
            <person name="Pangilinan J."/>
            <person name="Park H.-J."/>
            <person name="Ramirez L."/>
            <person name="Alfaro M."/>
            <person name="Sun H."/>
            <person name="Tritt A."/>
            <person name="Yoshinaga Y."/>
            <person name="Zwiers L.-H."/>
            <person name="Turgeon B."/>
            <person name="Goodwin S."/>
            <person name="Spatafora J."/>
            <person name="Crous P."/>
            <person name="Grigoriev I."/>
        </authorList>
    </citation>
    <scope>NUCLEOTIDE SEQUENCE</scope>
    <source>
        <strain evidence="8">CBS 116005</strain>
    </source>
</reference>
<organism evidence="8 9">
    <name type="scientific">Teratosphaeria nubilosa</name>
    <dbReference type="NCBI Taxonomy" id="161662"/>
    <lineage>
        <taxon>Eukaryota</taxon>
        <taxon>Fungi</taxon>
        <taxon>Dikarya</taxon>
        <taxon>Ascomycota</taxon>
        <taxon>Pezizomycotina</taxon>
        <taxon>Dothideomycetes</taxon>
        <taxon>Dothideomycetidae</taxon>
        <taxon>Mycosphaerellales</taxon>
        <taxon>Teratosphaeriaceae</taxon>
        <taxon>Teratosphaeria</taxon>
    </lineage>
</organism>
<feature type="compositionally biased region" description="Basic and acidic residues" evidence="7">
    <location>
        <begin position="73"/>
        <end position="84"/>
    </location>
</feature>
<evidence type="ECO:0000256" key="7">
    <source>
        <dbReference type="SAM" id="MobiDB-lite"/>
    </source>
</evidence>
<dbReference type="Pfam" id="PF10501">
    <property type="entry name" value="Ribosomal_L50"/>
    <property type="match status" value="1"/>
</dbReference>
<comment type="similarity">
    <text evidence="2">Belongs to the mitochondrion-specific ribosomal protein mL50 family.</text>
</comment>
<dbReference type="GO" id="GO:1990904">
    <property type="term" value="C:ribonucleoprotein complex"/>
    <property type="evidence" value="ECO:0007669"/>
    <property type="project" value="UniProtKB-KW"/>
</dbReference>
<keyword evidence="3" id="KW-0689">Ribosomal protein</keyword>
<keyword evidence="5" id="KW-0687">Ribonucleoprotein</keyword>
<proteinExistence type="inferred from homology"/>
<dbReference type="GO" id="GO:0005840">
    <property type="term" value="C:ribosome"/>
    <property type="evidence" value="ECO:0007669"/>
    <property type="project" value="UniProtKB-KW"/>
</dbReference>
<dbReference type="InterPro" id="IPR018305">
    <property type="entry name" value="Ribosomal_m50"/>
</dbReference>
<sequence length="387" mass="43444">MHAYHMMSSTRTAERALRLAPAVSPQQAYVCRACRRHAARQFSTARAAAAEKPFYARWRDILFGSDQSRAAAKSREEKTKRRLGEAAARAPGELEKKRDKWGREYEVPALIDPSTHKDYVQAQTWDGLEMVGGVEWVKARADRGEPYRGFVRDTRAEMSDTQWRTLLHHITVEALVLQKAGRVAGEICNPRAEDSKNWMHTKSATVQPSVDGGVTVSFAQAEVEEQIAKGIIEDDPEGQPQHNNDLRLELKRALAASQNDGIAEDSAISTWTDITLQDPSLKLAILKRTMQLTGHRLPDPAISNSETLADLYDALKQKPEPKSLAHTPQLRRLKAELPNVSVYARRQTPVDRERKVGRWKVIEDELLARDLPVFGSRYVGAKALARS</sequence>
<evidence type="ECO:0000256" key="1">
    <source>
        <dbReference type="ARBA" id="ARBA00004173"/>
    </source>
</evidence>
<evidence type="ECO:0000256" key="4">
    <source>
        <dbReference type="ARBA" id="ARBA00023128"/>
    </source>
</evidence>